<organism evidence="2 3">
    <name type="scientific">Flavobacterium collinsii</name>
    <dbReference type="NCBI Taxonomy" id="1114861"/>
    <lineage>
        <taxon>Bacteria</taxon>
        <taxon>Pseudomonadati</taxon>
        <taxon>Bacteroidota</taxon>
        <taxon>Flavobacteriia</taxon>
        <taxon>Flavobacteriales</taxon>
        <taxon>Flavobacteriaceae</taxon>
        <taxon>Flavobacterium</taxon>
    </lineage>
</organism>
<gene>
    <name evidence="2" type="ORF">FLACOL7796_04005</name>
</gene>
<keyword evidence="3" id="KW-1185">Reference proteome</keyword>
<name>A0ABM8KNG2_9FLAO</name>
<keyword evidence="1" id="KW-0812">Transmembrane</keyword>
<comment type="caution">
    <text evidence="2">The sequence shown here is derived from an EMBL/GenBank/DDBJ whole genome shotgun (WGS) entry which is preliminary data.</text>
</comment>
<accession>A0ABM8KNG2</accession>
<dbReference type="Proteomes" id="UP000474567">
    <property type="component" value="Unassembled WGS sequence"/>
</dbReference>
<evidence type="ECO:0000313" key="3">
    <source>
        <dbReference type="Proteomes" id="UP000474567"/>
    </source>
</evidence>
<evidence type="ECO:0000313" key="2">
    <source>
        <dbReference type="EMBL" id="CAA9201906.1"/>
    </source>
</evidence>
<evidence type="ECO:0000256" key="1">
    <source>
        <dbReference type="SAM" id="Phobius"/>
    </source>
</evidence>
<keyword evidence="1" id="KW-0472">Membrane</keyword>
<keyword evidence="1" id="KW-1133">Transmembrane helix</keyword>
<sequence length="76" mass="9233">MQYNCAAVFLFWNLRKSSCLNQVFLLGLKAFCLYIFENYSVCTYTENRKIVFKIILIFDYFFANLNYLLYNLIRKK</sequence>
<protein>
    <recommendedName>
        <fullName evidence="4">Secreted protein</fullName>
    </recommendedName>
</protein>
<reference evidence="2 3" key="1">
    <citation type="submission" date="2020-02" db="EMBL/GenBank/DDBJ databases">
        <authorList>
            <person name="Criscuolo A."/>
        </authorList>
    </citation>
    <scope>NUCLEOTIDE SEQUENCE [LARGE SCALE GENOMIC DNA]</scope>
    <source>
        <strain evidence="2">CECT7796</strain>
    </source>
</reference>
<evidence type="ECO:0008006" key="4">
    <source>
        <dbReference type="Google" id="ProtNLM"/>
    </source>
</evidence>
<proteinExistence type="predicted"/>
<dbReference type="EMBL" id="CADCST010000122">
    <property type="protein sequence ID" value="CAA9201906.1"/>
    <property type="molecule type" value="Genomic_DNA"/>
</dbReference>
<feature type="transmembrane region" description="Helical" evidence="1">
    <location>
        <begin position="19"/>
        <end position="36"/>
    </location>
</feature>
<feature type="transmembrane region" description="Helical" evidence="1">
    <location>
        <begin position="50"/>
        <end position="70"/>
    </location>
</feature>